<reference evidence="17" key="1">
    <citation type="submission" date="2025-08" db="UniProtKB">
        <authorList>
            <consortium name="RefSeq"/>
        </authorList>
    </citation>
    <scope>IDENTIFICATION</scope>
    <source>
        <tissue evidence="17">Blood</tissue>
    </source>
</reference>
<dbReference type="InterPro" id="IPR036051">
    <property type="entry name" value="KRAB_dom_sf"/>
</dbReference>
<keyword evidence="16" id="KW-1185">Reference proteome</keyword>
<dbReference type="GO" id="GO:0008270">
    <property type="term" value="F:zinc ion binding"/>
    <property type="evidence" value="ECO:0007669"/>
    <property type="project" value="UniProtKB-KW"/>
</dbReference>
<dbReference type="SUPFAM" id="SSF57667">
    <property type="entry name" value="beta-beta-alpha zinc fingers"/>
    <property type="match status" value="5"/>
</dbReference>
<feature type="domain" description="C2H2-type" evidence="14">
    <location>
        <begin position="557"/>
        <end position="584"/>
    </location>
</feature>
<feature type="domain" description="C2H2-type" evidence="14">
    <location>
        <begin position="473"/>
        <end position="500"/>
    </location>
</feature>
<dbReference type="InterPro" id="IPR036236">
    <property type="entry name" value="Znf_C2H2_sf"/>
</dbReference>
<evidence type="ECO:0000256" key="10">
    <source>
        <dbReference type="ARBA" id="ARBA00023163"/>
    </source>
</evidence>
<dbReference type="STRING" id="391180.A0A2Y9J5V2"/>
<dbReference type="Pfam" id="PF00096">
    <property type="entry name" value="zf-C2H2"/>
    <property type="match status" value="8"/>
</dbReference>
<dbReference type="PROSITE" id="PS00028">
    <property type="entry name" value="ZINC_FINGER_C2H2_1"/>
    <property type="match status" value="9"/>
</dbReference>
<keyword evidence="4" id="KW-0479">Metal-binding</keyword>
<dbReference type="FunFam" id="3.30.160.60:FF:000029">
    <property type="entry name" value="GLI family zinc finger 4"/>
    <property type="match status" value="2"/>
</dbReference>
<dbReference type="FunFam" id="3.30.160.60:FF:002343">
    <property type="entry name" value="Zinc finger protein 33A"/>
    <property type="match status" value="2"/>
</dbReference>
<proteinExistence type="inferred from homology"/>
<feature type="domain" description="C2H2-type" evidence="14">
    <location>
        <begin position="529"/>
        <end position="556"/>
    </location>
</feature>
<dbReference type="FunFam" id="3.30.160.60:FF:002357">
    <property type="entry name" value="Zinc finger protein 782"/>
    <property type="match status" value="1"/>
</dbReference>
<dbReference type="CDD" id="cd07765">
    <property type="entry name" value="KRAB_A-box"/>
    <property type="match status" value="1"/>
</dbReference>
<dbReference type="InterPro" id="IPR013087">
    <property type="entry name" value="Znf_C2H2_type"/>
</dbReference>
<evidence type="ECO:0000256" key="11">
    <source>
        <dbReference type="ARBA" id="ARBA00023242"/>
    </source>
</evidence>
<evidence type="ECO:0000256" key="9">
    <source>
        <dbReference type="ARBA" id="ARBA00023125"/>
    </source>
</evidence>
<keyword evidence="11" id="KW-0539">Nucleus</keyword>
<keyword evidence="5" id="KW-0677">Repeat</keyword>
<feature type="domain" description="C2H2-type" evidence="14">
    <location>
        <begin position="445"/>
        <end position="472"/>
    </location>
</feature>
<dbReference type="GO" id="GO:0005634">
    <property type="term" value="C:nucleus"/>
    <property type="evidence" value="ECO:0007669"/>
    <property type="project" value="UniProtKB-SubCell"/>
</dbReference>
<dbReference type="SMART" id="SM00349">
    <property type="entry name" value="KRAB"/>
    <property type="match status" value="1"/>
</dbReference>
<comment type="subcellular location">
    <subcellularLocation>
        <location evidence="2">Nucleus</location>
    </subcellularLocation>
</comment>
<dbReference type="PANTHER" id="PTHR24381">
    <property type="entry name" value="ZINC FINGER PROTEIN"/>
    <property type="match status" value="1"/>
</dbReference>
<comment type="function">
    <text evidence="1">May be involved in transcriptional regulation.</text>
</comment>
<keyword evidence="8" id="KW-0805">Transcription regulation</keyword>
<protein>
    <recommendedName>
        <fullName evidence="12">Zinc finger protein 239</fullName>
    </recommendedName>
</protein>
<comment type="similarity">
    <text evidence="3">Belongs to the krueppel C2H2-type zinc-finger protein family.</text>
</comment>
<feature type="domain" description="C2H2-type" evidence="14">
    <location>
        <begin position="389"/>
        <end position="416"/>
    </location>
</feature>
<evidence type="ECO:0000256" key="5">
    <source>
        <dbReference type="ARBA" id="ARBA00022737"/>
    </source>
</evidence>
<evidence type="ECO:0000256" key="12">
    <source>
        <dbReference type="ARBA" id="ARBA00067269"/>
    </source>
</evidence>
<dbReference type="FunFam" id="3.30.160.60:FF:001195">
    <property type="entry name" value="Zinc finger protein 239"/>
    <property type="match status" value="2"/>
</dbReference>
<keyword evidence="9" id="KW-0238">DNA-binding</keyword>
<dbReference type="PROSITE" id="PS50157">
    <property type="entry name" value="ZINC_FINGER_C2H2_2"/>
    <property type="match status" value="9"/>
</dbReference>
<feature type="domain" description="C2H2-type" evidence="14">
    <location>
        <begin position="333"/>
        <end position="360"/>
    </location>
</feature>
<gene>
    <name evidence="17" type="primary">LOC111144843</name>
</gene>
<evidence type="ECO:0000256" key="4">
    <source>
        <dbReference type="ARBA" id="ARBA00022723"/>
    </source>
</evidence>
<dbReference type="GO" id="GO:0000977">
    <property type="term" value="F:RNA polymerase II transcription regulatory region sequence-specific DNA binding"/>
    <property type="evidence" value="ECO:0007669"/>
    <property type="project" value="TreeGrafter"/>
</dbReference>
<feature type="domain" description="KRAB" evidence="15">
    <location>
        <begin position="38"/>
        <end position="128"/>
    </location>
</feature>
<dbReference type="SMART" id="SM00355">
    <property type="entry name" value="ZnF_C2H2"/>
    <property type="match status" value="9"/>
</dbReference>
<dbReference type="RefSeq" id="XP_022355089.1">
    <property type="nucleotide sequence ID" value="XM_022499381.1"/>
</dbReference>
<evidence type="ECO:0000313" key="16">
    <source>
        <dbReference type="Proteomes" id="UP000248482"/>
    </source>
</evidence>
<dbReference type="SUPFAM" id="SSF109640">
    <property type="entry name" value="KRAB domain (Kruppel-associated box)"/>
    <property type="match status" value="1"/>
</dbReference>
<evidence type="ECO:0000256" key="2">
    <source>
        <dbReference type="ARBA" id="ARBA00004123"/>
    </source>
</evidence>
<evidence type="ECO:0000256" key="7">
    <source>
        <dbReference type="ARBA" id="ARBA00022833"/>
    </source>
</evidence>
<keyword evidence="7" id="KW-0862">Zinc</keyword>
<name>A0A2Y9J5V2_ENHLU</name>
<dbReference type="PANTHER" id="PTHR24381:SF443">
    <property type="entry name" value="ZINC FINGER PROTEIN CKR1"/>
    <property type="match status" value="1"/>
</dbReference>
<dbReference type="KEGG" id="elk:111144843"/>
<dbReference type="Gene3D" id="6.10.140.140">
    <property type="match status" value="1"/>
</dbReference>
<keyword evidence="6 13" id="KW-0863">Zinc-finger</keyword>
<feature type="domain" description="C2H2-type" evidence="14">
    <location>
        <begin position="361"/>
        <end position="388"/>
    </location>
</feature>
<evidence type="ECO:0000256" key="1">
    <source>
        <dbReference type="ARBA" id="ARBA00003767"/>
    </source>
</evidence>
<dbReference type="Pfam" id="PF01352">
    <property type="entry name" value="KRAB"/>
    <property type="match status" value="1"/>
</dbReference>
<dbReference type="InterPro" id="IPR001909">
    <property type="entry name" value="KRAB"/>
</dbReference>
<evidence type="ECO:0000256" key="3">
    <source>
        <dbReference type="ARBA" id="ARBA00006991"/>
    </source>
</evidence>
<dbReference type="Proteomes" id="UP000248482">
    <property type="component" value="Unplaced"/>
</dbReference>
<evidence type="ECO:0000259" key="15">
    <source>
        <dbReference type="PROSITE" id="PS50805"/>
    </source>
</evidence>
<sequence>MGGLCPSREEEMTKFQICWIYCEIFLCILDVSIIKELVTFKDVSGGFTEAEWGCQDPTQRKLHRAVMLENYSQLPTVSVGYGHLLSQAICRDLNENSMESLQEKGLRDLLHSLFCWLILEDMASTITCYWDYILNLPGEVCRNPELDFFPLSEVGRGIFYISRNKSSVVTLQSNDYKNMANEEYLSLKVPSQMTTQDSSVTFCKNKPQDLQKSKSLFVTEESTERKVLRGESPPMDHCSENLQIKLMSDVTELVSPLVTGEANCQNGRLKESLDLIDCNCKDVCGWKSRVVSRSLQRAQTEEKPCNYYNIGKRRNNSSDGHPCEKIHTAEKLHRCSQCGKDFSEHSELLLHQRHHTEKKPYKCELCGKGFTRSSSLLIHRAVHTDEKPYKCDKCGKGFTRSSSLLIHHAVHTGEKPYKCDKCGKGFSQSSKLHIHQRVHTGEKPYECGECGMSFSQRSNLHIHQRVHTGERPYKCGECGKGFSQSSNLHIHRCIHTGEKPFQCYECGKGFSQSSDLRIHLRVHTGEKPYHCGKCGKGFSQSSKLLIHQRVHTGEKPYECSKCGKGFSQSSNLHIHQRVHRKDPIK</sequence>
<dbReference type="FunFam" id="3.30.160.60:FF:000902">
    <property type="entry name" value="Zinc finger protein 445"/>
    <property type="match status" value="1"/>
</dbReference>
<feature type="domain" description="C2H2-type" evidence="14">
    <location>
        <begin position="417"/>
        <end position="444"/>
    </location>
</feature>
<dbReference type="Gene3D" id="3.30.160.60">
    <property type="entry name" value="Classic Zinc Finger"/>
    <property type="match status" value="9"/>
</dbReference>
<accession>A0A2Y9J5V2</accession>
<keyword evidence="10" id="KW-0804">Transcription</keyword>
<dbReference type="FunFam" id="3.30.160.60:FF:001158">
    <property type="entry name" value="zinc finger protein 22"/>
    <property type="match status" value="1"/>
</dbReference>
<dbReference type="AlphaFoldDB" id="A0A2Y9J5V2"/>
<dbReference type="GO" id="GO:0000981">
    <property type="term" value="F:DNA-binding transcription factor activity, RNA polymerase II-specific"/>
    <property type="evidence" value="ECO:0007669"/>
    <property type="project" value="TreeGrafter"/>
</dbReference>
<evidence type="ECO:0000259" key="14">
    <source>
        <dbReference type="PROSITE" id="PS50157"/>
    </source>
</evidence>
<feature type="domain" description="C2H2-type" evidence="14">
    <location>
        <begin position="501"/>
        <end position="528"/>
    </location>
</feature>
<organism evidence="16 17">
    <name type="scientific">Enhydra lutris kenyoni</name>
    <name type="common">northern sea otter</name>
    <dbReference type="NCBI Taxonomy" id="391180"/>
    <lineage>
        <taxon>Eukaryota</taxon>
        <taxon>Metazoa</taxon>
        <taxon>Chordata</taxon>
        <taxon>Craniata</taxon>
        <taxon>Vertebrata</taxon>
        <taxon>Euteleostomi</taxon>
        <taxon>Mammalia</taxon>
        <taxon>Eutheria</taxon>
        <taxon>Laurasiatheria</taxon>
        <taxon>Carnivora</taxon>
        <taxon>Caniformia</taxon>
        <taxon>Musteloidea</taxon>
        <taxon>Mustelidae</taxon>
        <taxon>Lutrinae</taxon>
        <taxon>Enhydra</taxon>
    </lineage>
</organism>
<evidence type="ECO:0000256" key="6">
    <source>
        <dbReference type="ARBA" id="ARBA00022771"/>
    </source>
</evidence>
<evidence type="ECO:0000256" key="8">
    <source>
        <dbReference type="ARBA" id="ARBA00023015"/>
    </source>
</evidence>
<dbReference type="OrthoDB" id="654211at2759"/>
<dbReference type="PROSITE" id="PS50805">
    <property type="entry name" value="KRAB"/>
    <property type="match status" value="1"/>
</dbReference>
<evidence type="ECO:0000256" key="13">
    <source>
        <dbReference type="PROSITE-ProRule" id="PRU00042"/>
    </source>
</evidence>
<evidence type="ECO:0000313" key="17">
    <source>
        <dbReference type="RefSeq" id="XP_022355089.1"/>
    </source>
</evidence>
<dbReference type="GeneID" id="111144843"/>